<dbReference type="PANTHER" id="PTHR30055">
    <property type="entry name" value="HTH-TYPE TRANSCRIPTIONAL REGULATOR RUTR"/>
    <property type="match status" value="1"/>
</dbReference>
<feature type="region of interest" description="Disordered" evidence="5">
    <location>
        <begin position="1"/>
        <end position="21"/>
    </location>
</feature>
<dbReference type="Proteomes" id="UP000515512">
    <property type="component" value="Chromosome"/>
</dbReference>
<evidence type="ECO:0000256" key="5">
    <source>
        <dbReference type="SAM" id="MobiDB-lite"/>
    </source>
</evidence>
<evidence type="ECO:0000256" key="3">
    <source>
        <dbReference type="ARBA" id="ARBA00023163"/>
    </source>
</evidence>
<dbReference type="PRINTS" id="PR00455">
    <property type="entry name" value="HTHTETR"/>
</dbReference>
<dbReference type="EMBL" id="CP059399">
    <property type="protein sequence ID" value="QLY28852.1"/>
    <property type="molecule type" value="Genomic_DNA"/>
</dbReference>
<dbReference type="InterPro" id="IPR054129">
    <property type="entry name" value="DesT_TetR_C"/>
</dbReference>
<evidence type="ECO:0000256" key="4">
    <source>
        <dbReference type="PROSITE-ProRule" id="PRU00335"/>
    </source>
</evidence>
<dbReference type="InterPro" id="IPR050109">
    <property type="entry name" value="HTH-type_TetR-like_transc_reg"/>
</dbReference>
<dbReference type="SUPFAM" id="SSF46689">
    <property type="entry name" value="Homeodomain-like"/>
    <property type="match status" value="1"/>
</dbReference>
<protein>
    <submittedName>
        <fullName evidence="7">TetR/AcrR family transcriptional regulator</fullName>
    </submittedName>
</protein>
<dbReference type="InterPro" id="IPR009057">
    <property type="entry name" value="Homeodomain-like_sf"/>
</dbReference>
<dbReference type="Gene3D" id="1.10.357.10">
    <property type="entry name" value="Tetracycline Repressor, domain 2"/>
    <property type="match status" value="1"/>
</dbReference>
<keyword evidence="3" id="KW-0804">Transcription</keyword>
<keyword evidence="1" id="KW-0805">Transcription regulation</keyword>
<organism evidence="7 8">
    <name type="scientific">Nocardia huaxiensis</name>
    <dbReference type="NCBI Taxonomy" id="2755382"/>
    <lineage>
        <taxon>Bacteria</taxon>
        <taxon>Bacillati</taxon>
        <taxon>Actinomycetota</taxon>
        <taxon>Actinomycetes</taxon>
        <taxon>Mycobacteriales</taxon>
        <taxon>Nocardiaceae</taxon>
        <taxon>Nocardia</taxon>
    </lineage>
</organism>
<keyword evidence="2 4" id="KW-0238">DNA-binding</keyword>
<evidence type="ECO:0000313" key="7">
    <source>
        <dbReference type="EMBL" id="QLY28852.1"/>
    </source>
</evidence>
<evidence type="ECO:0000259" key="6">
    <source>
        <dbReference type="PROSITE" id="PS50977"/>
    </source>
</evidence>
<dbReference type="InterPro" id="IPR001647">
    <property type="entry name" value="HTH_TetR"/>
</dbReference>
<feature type="DNA-binding region" description="H-T-H motif" evidence="4">
    <location>
        <begin position="43"/>
        <end position="62"/>
    </location>
</feature>
<feature type="compositionally biased region" description="Basic and acidic residues" evidence="5">
    <location>
        <begin position="8"/>
        <end position="21"/>
    </location>
</feature>
<dbReference type="KEGG" id="nhu:H0264_26450"/>
<dbReference type="SUPFAM" id="SSF48498">
    <property type="entry name" value="Tetracyclin repressor-like, C-terminal domain"/>
    <property type="match status" value="1"/>
</dbReference>
<sequence>MSATPTTDDSKSRRVRMASDERRRQIVEVAQRLFSQRPYSEVSTADIAEAAGIGRPNLHYHFGTKRELYVEVVRNFARLPPIPRVRRQHGTLEERIHHTIDRWLDTVWENRGTFMTIFEGGPINNDREIEDLLEEGREAWAARLAELLELPGGATRPARALIRSFQSMAETTVDEWLRRDRLSRDEALLLLTMTLRAVAVDVAPSILDPTSPKAKQNG</sequence>
<evidence type="ECO:0000313" key="8">
    <source>
        <dbReference type="Proteomes" id="UP000515512"/>
    </source>
</evidence>
<dbReference type="GO" id="GO:0003700">
    <property type="term" value="F:DNA-binding transcription factor activity"/>
    <property type="evidence" value="ECO:0007669"/>
    <property type="project" value="TreeGrafter"/>
</dbReference>
<evidence type="ECO:0000256" key="2">
    <source>
        <dbReference type="ARBA" id="ARBA00023125"/>
    </source>
</evidence>
<gene>
    <name evidence="7" type="ORF">H0264_26450</name>
</gene>
<accession>A0A7D6V6L9</accession>
<dbReference type="RefSeq" id="WP_181580058.1">
    <property type="nucleotide sequence ID" value="NZ_CP059399.1"/>
</dbReference>
<dbReference type="Pfam" id="PF00440">
    <property type="entry name" value="TetR_N"/>
    <property type="match status" value="1"/>
</dbReference>
<dbReference type="PROSITE" id="PS50977">
    <property type="entry name" value="HTH_TETR_2"/>
    <property type="match status" value="1"/>
</dbReference>
<keyword evidence="8" id="KW-1185">Reference proteome</keyword>
<dbReference type="AlphaFoldDB" id="A0A7D6V6L9"/>
<dbReference type="GO" id="GO:0000976">
    <property type="term" value="F:transcription cis-regulatory region binding"/>
    <property type="evidence" value="ECO:0007669"/>
    <property type="project" value="TreeGrafter"/>
</dbReference>
<proteinExistence type="predicted"/>
<feature type="domain" description="HTH tetR-type" evidence="6">
    <location>
        <begin position="20"/>
        <end position="80"/>
    </location>
</feature>
<dbReference type="InterPro" id="IPR036271">
    <property type="entry name" value="Tet_transcr_reg_TetR-rel_C_sf"/>
</dbReference>
<evidence type="ECO:0000256" key="1">
    <source>
        <dbReference type="ARBA" id="ARBA00023015"/>
    </source>
</evidence>
<dbReference type="PANTHER" id="PTHR30055:SF227">
    <property type="entry name" value="TRANSCRIPTIONAL REGULATORY PROTEIN (PROBABLY TETR-FAMILY)-RELATED"/>
    <property type="match status" value="1"/>
</dbReference>
<name>A0A7D6V6L9_9NOCA</name>
<dbReference type="Pfam" id="PF21943">
    <property type="entry name" value="TetR_C_46"/>
    <property type="match status" value="1"/>
</dbReference>
<reference evidence="7 8" key="1">
    <citation type="submission" date="2020-07" db="EMBL/GenBank/DDBJ databases">
        <authorList>
            <person name="Zhuang K."/>
            <person name="Ran Y."/>
        </authorList>
    </citation>
    <scope>NUCLEOTIDE SEQUENCE [LARGE SCALE GENOMIC DNA]</scope>
    <source>
        <strain evidence="7 8">WCH-YHL-001</strain>
    </source>
</reference>